<keyword evidence="8" id="KW-1133">Transmembrane helix</keyword>
<evidence type="ECO:0000256" key="2">
    <source>
        <dbReference type="ARBA" id="ARBA00004401"/>
    </source>
</evidence>
<evidence type="ECO:0000256" key="8">
    <source>
        <dbReference type="RuleBase" id="RU003993"/>
    </source>
</evidence>
<feature type="transmembrane region" description="Helical" evidence="8">
    <location>
        <begin position="66"/>
        <end position="86"/>
    </location>
</feature>
<comment type="catalytic activity">
    <reaction evidence="1 8">
        <text>Cleavage of hydrophobic, N-terminal signal or leader sequences from secreted and periplasmic proteins.</text>
        <dbReference type="EC" id="3.4.21.89"/>
    </reaction>
</comment>
<evidence type="ECO:0000256" key="3">
    <source>
        <dbReference type="ARBA" id="ARBA00009370"/>
    </source>
</evidence>
<dbReference type="CDD" id="cd06530">
    <property type="entry name" value="S26_SPase_I"/>
    <property type="match status" value="1"/>
</dbReference>
<dbReference type="InterPro" id="IPR000223">
    <property type="entry name" value="Pept_S26A_signal_pept_1"/>
</dbReference>
<evidence type="ECO:0000256" key="5">
    <source>
        <dbReference type="ARBA" id="ARBA00022670"/>
    </source>
</evidence>
<comment type="similarity">
    <text evidence="3 9">Belongs to the peptidase S26 family.</text>
</comment>
<evidence type="ECO:0000259" key="10">
    <source>
        <dbReference type="Pfam" id="PF10502"/>
    </source>
</evidence>
<feature type="transmembrane region" description="Helical" evidence="8">
    <location>
        <begin position="190"/>
        <end position="209"/>
    </location>
</feature>
<evidence type="ECO:0000256" key="7">
    <source>
        <dbReference type="PIRSR" id="PIRSR600223-1"/>
    </source>
</evidence>
<evidence type="ECO:0000313" key="12">
    <source>
        <dbReference type="Proteomes" id="UP000481033"/>
    </source>
</evidence>
<dbReference type="EC" id="3.4.21.89" evidence="4 8"/>
<comment type="caution">
    <text evidence="8">Lacks conserved residue(s) required for the propagation of feature annotation.</text>
</comment>
<dbReference type="NCBIfam" id="TIGR02227">
    <property type="entry name" value="sigpep_I_bact"/>
    <property type="match status" value="1"/>
</dbReference>
<evidence type="ECO:0000256" key="4">
    <source>
        <dbReference type="ARBA" id="ARBA00013208"/>
    </source>
</evidence>
<dbReference type="RefSeq" id="WP_163700835.1">
    <property type="nucleotide sequence ID" value="NZ_QXHD01000004.1"/>
</dbReference>
<dbReference type="PROSITE" id="PS00761">
    <property type="entry name" value="SPASE_I_3"/>
    <property type="match status" value="1"/>
</dbReference>
<feature type="transmembrane region" description="Helical" evidence="8">
    <location>
        <begin position="42"/>
        <end position="60"/>
    </location>
</feature>
<dbReference type="Pfam" id="PF10502">
    <property type="entry name" value="Peptidase_S26"/>
    <property type="match status" value="1"/>
</dbReference>
<dbReference type="InterPro" id="IPR036286">
    <property type="entry name" value="LexA/Signal_pep-like_sf"/>
</dbReference>
<dbReference type="Proteomes" id="UP000481033">
    <property type="component" value="Unassembled WGS sequence"/>
</dbReference>
<keyword evidence="8" id="KW-0472">Membrane</keyword>
<dbReference type="InterPro" id="IPR019757">
    <property type="entry name" value="Pept_S26A_signal_pept_1_Lys-AS"/>
</dbReference>
<dbReference type="Gene3D" id="2.10.109.10">
    <property type="entry name" value="Umud Fragment, subunit A"/>
    <property type="match status" value="1"/>
</dbReference>
<dbReference type="PRINTS" id="PR00727">
    <property type="entry name" value="LEADERPTASE"/>
</dbReference>
<dbReference type="AlphaFoldDB" id="A0A6M0RRM8"/>
<keyword evidence="5 8" id="KW-0645">Protease</keyword>
<comment type="caution">
    <text evidence="11">The sequence shown here is derived from an EMBL/GenBank/DDBJ whole genome shotgun (WGS) entry which is preliminary data.</text>
</comment>
<dbReference type="InterPro" id="IPR019758">
    <property type="entry name" value="Pept_S26A_signal_pept_1_CS"/>
</dbReference>
<feature type="domain" description="Peptidase S26" evidence="10">
    <location>
        <begin position="211"/>
        <end position="354"/>
    </location>
</feature>
<dbReference type="GO" id="GO:0006465">
    <property type="term" value="P:signal peptide processing"/>
    <property type="evidence" value="ECO:0007669"/>
    <property type="project" value="InterPro"/>
</dbReference>
<evidence type="ECO:0000256" key="9">
    <source>
        <dbReference type="RuleBase" id="RU362042"/>
    </source>
</evidence>
<gene>
    <name evidence="11" type="primary">lepB</name>
    <name evidence="11" type="ORF">DXZ20_22485</name>
</gene>
<sequence length="363" mass="40244">MKPSFQSSRSTHLNPWLAVNYSLVFPGLGQLYSAFWWKGISLVLMAVVMIGYATWSIFGAHGQTMWGFWTIGCFLMVYSFSILDAYRGTQPGYASRISVPQGRSDPWYAVFLSQLLPGLGHLYLQQALAGGLFLGTGLLTAWLANSIPQLVPIPPLIWALSCYHVYASFPHRTRGKSGANYQARADAISRLVIGLLVIRLCLGSIPGWIQRAVEQCIVPSESMAPTLQVGDRLFVRRDQTYRPNIGDIIVFTPPDEALLDLPEPETAENLLYVKRVIGLPGQQITVKEGRVYVGNRPLTEAYAQATSAYGWGPETVPENSYFVLGDNRNNSQDSHVWGYVPEANILGAAYKIYWPPSRVQPLG</sequence>
<keyword evidence="6 8" id="KW-0378">Hydrolase</keyword>
<evidence type="ECO:0000313" key="11">
    <source>
        <dbReference type="EMBL" id="NEZ58361.1"/>
    </source>
</evidence>
<dbReference type="SUPFAM" id="SSF51306">
    <property type="entry name" value="LexA/Signal peptidase"/>
    <property type="match status" value="1"/>
</dbReference>
<dbReference type="PANTHER" id="PTHR43390:SF1">
    <property type="entry name" value="CHLOROPLAST PROCESSING PEPTIDASE"/>
    <property type="match status" value="1"/>
</dbReference>
<dbReference type="EMBL" id="QXHD01000004">
    <property type="protein sequence ID" value="NEZ58361.1"/>
    <property type="molecule type" value="Genomic_DNA"/>
</dbReference>
<proteinExistence type="inferred from homology"/>
<evidence type="ECO:0000256" key="1">
    <source>
        <dbReference type="ARBA" id="ARBA00000677"/>
    </source>
</evidence>
<protein>
    <recommendedName>
        <fullName evidence="4 8">Signal peptidase I</fullName>
        <ecNumber evidence="4 8">3.4.21.89</ecNumber>
    </recommendedName>
</protein>
<evidence type="ECO:0000256" key="6">
    <source>
        <dbReference type="ARBA" id="ARBA00022801"/>
    </source>
</evidence>
<feature type="transmembrane region" description="Helical" evidence="8">
    <location>
        <begin position="150"/>
        <end position="169"/>
    </location>
</feature>
<dbReference type="GO" id="GO:0005886">
    <property type="term" value="C:plasma membrane"/>
    <property type="evidence" value="ECO:0007669"/>
    <property type="project" value="UniProtKB-SubCell"/>
</dbReference>
<accession>A0A6M0RRM8</accession>
<dbReference type="PANTHER" id="PTHR43390">
    <property type="entry name" value="SIGNAL PEPTIDASE I"/>
    <property type="match status" value="1"/>
</dbReference>
<feature type="active site" evidence="7">
    <location>
        <position position="274"/>
    </location>
</feature>
<dbReference type="InterPro" id="IPR019533">
    <property type="entry name" value="Peptidase_S26"/>
</dbReference>
<feature type="transmembrane region" description="Helical" evidence="8">
    <location>
        <begin position="16"/>
        <end position="35"/>
    </location>
</feature>
<dbReference type="GO" id="GO:0009003">
    <property type="term" value="F:signal peptidase activity"/>
    <property type="evidence" value="ECO:0007669"/>
    <property type="project" value="UniProtKB-EC"/>
</dbReference>
<name>A0A6M0RRM8_9CYAN</name>
<feature type="active site" evidence="7">
    <location>
        <position position="222"/>
    </location>
</feature>
<organism evidence="11 12">
    <name type="scientific">Adonisia turfae CCMR0081</name>
    <dbReference type="NCBI Taxonomy" id="2292702"/>
    <lineage>
        <taxon>Bacteria</taxon>
        <taxon>Bacillati</taxon>
        <taxon>Cyanobacteriota</taxon>
        <taxon>Adonisia</taxon>
        <taxon>Adonisia turfae</taxon>
    </lineage>
</organism>
<dbReference type="PROSITE" id="PS00501">
    <property type="entry name" value="SPASE_I_1"/>
    <property type="match status" value="1"/>
</dbReference>
<reference evidence="11 12" key="1">
    <citation type="journal article" date="2020" name="Microb. Ecol.">
        <title>Ecogenomics of the Marine Benthic Filamentous Cyanobacterium Adonisia.</title>
        <authorList>
            <person name="Walter J.M."/>
            <person name="Coutinho F.H."/>
            <person name="Leomil L."/>
            <person name="Hargreaves P.I."/>
            <person name="Campeao M.E."/>
            <person name="Vieira V.V."/>
            <person name="Silva B.S."/>
            <person name="Fistarol G.O."/>
            <person name="Salomon P.S."/>
            <person name="Sawabe T."/>
            <person name="Mino S."/>
            <person name="Hosokawa M."/>
            <person name="Miyashita H."/>
            <person name="Maruyama F."/>
            <person name="van Verk M.C."/>
            <person name="Dutilh B.E."/>
            <person name="Thompson C.C."/>
            <person name="Thompson F.L."/>
        </authorList>
    </citation>
    <scope>NUCLEOTIDE SEQUENCE [LARGE SCALE GENOMIC DNA]</scope>
    <source>
        <strain evidence="11 12">CCMR0081</strain>
    </source>
</reference>
<comment type="subcellular location">
    <subcellularLocation>
        <location evidence="2">Cell membrane</location>
        <topology evidence="2">Single-pass type II membrane protein</topology>
    </subcellularLocation>
    <subcellularLocation>
        <location evidence="9">Membrane</location>
        <topology evidence="9">Single-pass type II membrane protein</topology>
    </subcellularLocation>
</comment>
<dbReference type="GO" id="GO:0004252">
    <property type="term" value="F:serine-type endopeptidase activity"/>
    <property type="evidence" value="ECO:0007669"/>
    <property type="project" value="InterPro"/>
</dbReference>
<keyword evidence="8" id="KW-0812">Transmembrane</keyword>
<dbReference type="PROSITE" id="PS00760">
    <property type="entry name" value="SPASE_I_2"/>
    <property type="match status" value="1"/>
</dbReference>
<dbReference type="InterPro" id="IPR019756">
    <property type="entry name" value="Pept_S26A_signal_pept_1_Ser-AS"/>
</dbReference>
<keyword evidence="12" id="KW-1185">Reference proteome</keyword>